<evidence type="ECO:0000313" key="8">
    <source>
        <dbReference type="Proteomes" id="UP000494106"/>
    </source>
</evidence>
<dbReference type="Gene3D" id="3.40.50.1820">
    <property type="entry name" value="alpha/beta hydrolase"/>
    <property type="match status" value="2"/>
</dbReference>
<evidence type="ECO:0000256" key="3">
    <source>
        <dbReference type="ARBA" id="ARBA00022801"/>
    </source>
</evidence>
<dbReference type="OrthoDB" id="19653at2759"/>
<dbReference type="PANTHER" id="PTHR43142:SF1">
    <property type="entry name" value="CARBOXYLIC ESTER HYDROLASE"/>
    <property type="match status" value="1"/>
</dbReference>
<evidence type="ECO:0000256" key="5">
    <source>
        <dbReference type="SAM" id="SignalP"/>
    </source>
</evidence>
<keyword evidence="3" id="KW-0378">Hydrolase</keyword>
<feature type="chain" id="PRO_5035748672" description="Carboxylesterase type B domain-containing protein" evidence="5">
    <location>
        <begin position="19"/>
        <end position="239"/>
    </location>
</feature>
<keyword evidence="4" id="KW-0325">Glycoprotein</keyword>
<gene>
    <name evidence="7" type="ORF">APLA_LOCUS8484</name>
</gene>
<keyword evidence="5" id="KW-0732">Signal</keyword>
<evidence type="ECO:0000259" key="6">
    <source>
        <dbReference type="Pfam" id="PF00135"/>
    </source>
</evidence>
<comment type="caution">
    <text evidence="7">The sequence shown here is derived from an EMBL/GenBank/DDBJ whole genome shotgun (WGS) entry which is preliminary data.</text>
</comment>
<dbReference type="SUPFAM" id="SSF53474">
    <property type="entry name" value="alpha/beta-Hydrolases"/>
    <property type="match status" value="2"/>
</dbReference>
<reference evidence="7 8" key="1">
    <citation type="submission" date="2020-04" db="EMBL/GenBank/DDBJ databases">
        <authorList>
            <person name="Wallbank WR R."/>
            <person name="Pardo Diaz C."/>
            <person name="Kozak K."/>
            <person name="Martin S."/>
            <person name="Jiggins C."/>
            <person name="Moest M."/>
            <person name="Warren A I."/>
            <person name="Byers J.R.P. K."/>
            <person name="Montejo-Kovacevich G."/>
            <person name="Yen C E."/>
        </authorList>
    </citation>
    <scope>NUCLEOTIDE SEQUENCE [LARGE SCALE GENOMIC DNA]</scope>
</reference>
<feature type="signal peptide" evidence="5">
    <location>
        <begin position="1"/>
        <end position="18"/>
    </location>
</feature>
<dbReference type="Proteomes" id="UP000494106">
    <property type="component" value="Unassembled WGS sequence"/>
</dbReference>
<evidence type="ECO:0000313" key="7">
    <source>
        <dbReference type="EMBL" id="CAB3241219.1"/>
    </source>
</evidence>
<protein>
    <recommendedName>
        <fullName evidence="6">Carboxylesterase type B domain-containing protein</fullName>
    </recommendedName>
</protein>
<proteinExistence type="inferred from homology"/>
<comment type="similarity">
    <text evidence="1">Belongs to the type-B carboxylesterase/lipase family.</text>
</comment>
<dbReference type="Pfam" id="PF00135">
    <property type="entry name" value="COesterase"/>
    <property type="match status" value="1"/>
</dbReference>
<dbReference type="InterPro" id="IPR002018">
    <property type="entry name" value="CarbesteraseB"/>
</dbReference>
<dbReference type="EMBL" id="CADEBC010000508">
    <property type="protein sequence ID" value="CAB3241219.1"/>
    <property type="molecule type" value="Genomic_DNA"/>
</dbReference>
<dbReference type="PANTHER" id="PTHR43142">
    <property type="entry name" value="CARBOXYLIC ESTER HYDROLASE"/>
    <property type="match status" value="1"/>
</dbReference>
<dbReference type="InterPro" id="IPR029058">
    <property type="entry name" value="AB_hydrolase_fold"/>
</dbReference>
<dbReference type="AlphaFoldDB" id="A0A8S1A572"/>
<evidence type="ECO:0000256" key="4">
    <source>
        <dbReference type="ARBA" id="ARBA00023180"/>
    </source>
</evidence>
<organism evidence="7 8">
    <name type="scientific">Arctia plantaginis</name>
    <name type="common">Wood tiger moth</name>
    <name type="synonym">Phalaena plantaginis</name>
    <dbReference type="NCBI Taxonomy" id="874455"/>
    <lineage>
        <taxon>Eukaryota</taxon>
        <taxon>Metazoa</taxon>
        <taxon>Ecdysozoa</taxon>
        <taxon>Arthropoda</taxon>
        <taxon>Hexapoda</taxon>
        <taxon>Insecta</taxon>
        <taxon>Pterygota</taxon>
        <taxon>Neoptera</taxon>
        <taxon>Endopterygota</taxon>
        <taxon>Lepidoptera</taxon>
        <taxon>Glossata</taxon>
        <taxon>Ditrysia</taxon>
        <taxon>Noctuoidea</taxon>
        <taxon>Erebidae</taxon>
        <taxon>Arctiinae</taxon>
        <taxon>Arctia</taxon>
    </lineage>
</organism>
<evidence type="ECO:0000256" key="2">
    <source>
        <dbReference type="ARBA" id="ARBA00022487"/>
    </source>
</evidence>
<name>A0A8S1A572_ARCPL</name>
<sequence>MWLHNCLRMIFLVHIVSSEIRIDPLVNTNVGLIRGLRANDGDYSMFLGIPFAKVDVNNPFGPSTPYPEFESTFEAYDDSIACPQLEEFNNTLIGSLDCLNLNIFVPSSATSNNLQPVLVWIHGGAFQIGFNNRYLYGPNFLVKHDIILVTINYRLGPYDQITTMWTNFVKSGNPMSQNLDNVSVQWTPITNTLELPYLNIGAELTLDSRPFNQRASFWDLFYKVNEHLQIVYPSAKVEL</sequence>
<dbReference type="GO" id="GO:0052689">
    <property type="term" value="F:carboxylic ester hydrolase activity"/>
    <property type="evidence" value="ECO:0007669"/>
    <property type="project" value="UniProtKB-KW"/>
</dbReference>
<evidence type="ECO:0000256" key="1">
    <source>
        <dbReference type="ARBA" id="ARBA00005964"/>
    </source>
</evidence>
<feature type="domain" description="Carboxylesterase type B" evidence="6">
    <location>
        <begin position="23"/>
        <end position="158"/>
    </location>
</feature>
<keyword evidence="2" id="KW-0719">Serine esterase</keyword>
<keyword evidence="8" id="KW-1185">Reference proteome</keyword>
<accession>A0A8S1A572</accession>